<evidence type="ECO:0000313" key="2">
    <source>
        <dbReference type="Proteomes" id="UP001152795"/>
    </source>
</evidence>
<protein>
    <submittedName>
        <fullName evidence="1">Uncharacterized protein</fullName>
    </submittedName>
</protein>
<dbReference type="AlphaFoldDB" id="A0A6S7JY60"/>
<organism evidence="1 2">
    <name type="scientific">Paramuricea clavata</name>
    <name type="common">Red gorgonian</name>
    <name type="synonym">Violescent sea-whip</name>
    <dbReference type="NCBI Taxonomy" id="317549"/>
    <lineage>
        <taxon>Eukaryota</taxon>
        <taxon>Metazoa</taxon>
        <taxon>Cnidaria</taxon>
        <taxon>Anthozoa</taxon>
        <taxon>Octocorallia</taxon>
        <taxon>Malacalcyonacea</taxon>
        <taxon>Plexauridae</taxon>
        <taxon>Paramuricea</taxon>
    </lineage>
</organism>
<dbReference type="PANTHER" id="PTHR11505">
    <property type="entry name" value="L1 TRANSPOSABLE ELEMENT-RELATED"/>
    <property type="match status" value="1"/>
</dbReference>
<dbReference type="Proteomes" id="UP001152795">
    <property type="component" value="Unassembled WGS sequence"/>
</dbReference>
<gene>
    <name evidence="1" type="ORF">PACLA_8A071184</name>
</gene>
<reference evidence="1" key="1">
    <citation type="submission" date="2020-04" db="EMBL/GenBank/DDBJ databases">
        <authorList>
            <person name="Alioto T."/>
            <person name="Alioto T."/>
            <person name="Gomez Garrido J."/>
        </authorList>
    </citation>
    <scope>NUCLEOTIDE SEQUENCE</scope>
    <source>
        <strain evidence="1">A484AB</strain>
    </source>
</reference>
<dbReference type="Gene3D" id="3.30.70.1820">
    <property type="entry name" value="L1 transposable element, RRM domain"/>
    <property type="match status" value="1"/>
</dbReference>
<dbReference type="InterPro" id="IPR004244">
    <property type="entry name" value="Transposase_22"/>
</dbReference>
<comment type="caution">
    <text evidence="1">The sequence shown here is derived from an EMBL/GenBank/DDBJ whole genome shotgun (WGS) entry which is preliminary data.</text>
</comment>
<feature type="non-terminal residue" evidence="1">
    <location>
        <position position="1"/>
    </location>
</feature>
<name>A0A6S7JY60_PARCT</name>
<accession>A0A6S7JY60</accession>
<proteinExistence type="predicted"/>
<evidence type="ECO:0000313" key="1">
    <source>
        <dbReference type="EMBL" id="CAB4036058.1"/>
    </source>
</evidence>
<sequence length="220" mass="25316">NAVTEAVKACIEEHVQPLQDEVKGLKSSIIQLENELEQTKRLVQPLNDTVIALEDFVLNLENEITRLSFKANDYEQYSRRYNVRIYGCPEENGEICSAKVDNVCRNEMKVEGSSVDQIDRCHRVGRPRTDGKPRAIIVRFKSHKSKLCVMKAKKNLKGTPYFINEDLTSVNQKLYFTARTGCLNVATVWSTDGKIFVKRQTDDRKFQITHHSDFGKYELK</sequence>
<keyword evidence="2" id="KW-1185">Reference proteome</keyword>
<dbReference type="EMBL" id="CACRXK020021656">
    <property type="protein sequence ID" value="CAB4036058.1"/>
    <property type="molecule type" value="Genomic_DNA"/>
</dbReference>
<dbReference type="OrthoDB" id="10046076at2759"/>